<sequence>MKGETNIKDIEKLNKDIVSLRKEVDDMKDVIRGLIQFIMRKEDIDSEEYN</sequence>
<dbReference type="OrthoDB" id="56815at2157"/>
<organism evidence="1 4">
    <name type="scientific">Cuniculiplasma divulgatum</name>
    <dbReference type="NCBI Taxonomy" id="1673428"/>
    <lineage>
        <taxon>Archaea</taxon>
        <taxon>Methanobacteriati</taxon>
        <taxon>Thermoplasmatota</taxon>
        <taxon>Thermoplasmata</taxon>
        <taxon>Thermoplasmatales</taxon>
        <taxon>Cuniculiplasmataceae</taxon>
        <taxon>Cuniculiplasma</taxon>
    </lineage>
</organism>
<dbReference type="Proteomes" id="UP000187822">
    <property type="component" value="Chromosome I"/>
</dbReference>
<dbReference type="KEGG" id="cdiv:CPM_1350"/>
<dbReference type="RefSeq" id="WP_021788930.1">
    <property type="nucleotide sequence ID" value="NZ_LT671858.1"/>
</dbReference>
<dbReference type="EMBL" id="LT671858">
    <property type="protein sequence ID" value="SIM71423.1"/>
    <property type="molecule type" value="Genomic_DNA"/>
</dbReference>
<evidence type="ECO:0000313" key="3">
    <source>
        <dbReference type="Proteomes" id="UP000187822"/>
    </source>
</evidence>
<reference evidence="2" key="2">
    <citation type="submission" date="2016-06" db="EMBL/GenBank/DDBJ databases">
        <authorList>
            <person name="Olsen C.W."/>
            <person name="Carey S."/>
            <person name="Hinshaw L."/>
            <person name="Karasin A.I."/>
        </authorList>
    </citation>
    <scope>NUCLEOTIDE SEQUENCE [LARGE SCALE GENOMIC DNA]</scope>
    <source>
        <strain evidence="2">PM4</strain>
    </source>
</reference>
<evidence type="ECO:0000313" key="2">
    <source>
        <dbReference type="EMBL" id="SJK85150.1"/>
    </source>
</evidence>
<gene>
    <name evidence="2" type="ORF">CPM_1350</name>
    <name evidence="1" type="ORF">CSP5_1351</name>
</gene>
<dbReference type="AlphaFoldDB" id="A0A1N5VEA4"/>
<accession>A0A1N5VEA4</accession>
<dbReference type="Proteomes" id="UP000195607">
    <property type="component" value="Chromosome I"/>
</dbReference>
<dbReference type="STRING" id="1673428.CPM_1350"/>
<protein>
    <submittedName>
        <fullName evidence="1">Uncharacterized protein</fullName>
    </submittedName>
</protein>
<name>A0A1N5VEA4_9ARCH</name>
<evidence type="ECO:0000313" key="4">
    <source>
        <dbReference type="Proteomes" id="UP000195607"/>
    </source>
</evidence>
<keyword evidence="3" id="KW-1185">Reference proteome</keyword>
<reference evidence="1 4" key="1">
    <citation type="submission" date="2016-04" db="EMBL/GenBank/DDBJ databases">
        <authorList>
            <person name="Evans L.H."/>
            <person name="Alamgir A."/>
            <person name="Owens N."/>
            <person name="Weber N.D."/>
            <person name="Virtaneva K."/>
            <person name="Barbian K."/>
            <person name="Babar A."/>
            <person name="Rosenke K."/>
        </authorList>
    </citation>
    <scope>NUCLEOTIDE SEQUENCE [LARGE SCALE GENOMIC DNA]</scope>
    <source>
        <strain evidence="1">S5</strain>
        <strain evidence="4">S5(T) (JCM 30642 \VKM B-2941)</strain>
    </source>
</reference>
<dbReference type="EMBL" id="LT719092">
    <property type="protein sequence ID" value="SJK85150.1"/>
    <property type="molecule type" value="Genomic_DNA"/>
</dbReference>
<proteinExistence type="predicted"/>
<dbReference type="GeneID" id="55589083"/>
<reference evidence="3" key="3">
    <citation type="submission" date="2016-06" db="EMBL/GenBank/DDBJ databases">
        <authorList>
            <person name="Toshchakov V.S."/>
        </authorList>
    </citation>
    <scope>NUCLEOTIDE SEQUENCE [LARGE SCALE GENOMIC DNA]</scope>
    <source>
        <strain>PM4 (JCM 30641</strain>
        <strain evidence="3">\VKM B-2940)</strain>
    </source>
</reference>
<evidence type="ECO:0000313" key="1">
    <source>
        <dbReference type="EMBL" id="SIM71423.1"/>
    </source>
</evidence>